<dbReference type="PANTHER" id="PTHR21310:SF39">
    <property type="entry name" value="AMINOGLYCOSIDE PHOSPHOTRANSFERASE DOMAIN-CONTAINING PROTEIN"/>
    <property type="match status" value="1"/>
</dbReference>
<evidence type="ECO:0000313" key="2">
    <source>
        <dbReference type="EMBL" id="KAF9733783.1"/>
    </source>
</evidence>
<accession>A0A9P6GEU9</accession>
<dbReference type="SUPFAM" id="SSF56112">
    <property type="entry name" value="Protein kinase-like (PK-like)"/>
    <property type="match status" value="1"/>
</dbReference>
<dbReference type="Pfam" id="PF01636">
    <property type="entry name" value="APH"/>
    <property type="match status" value="1"/>
</dbReference>
<evidence type="ECO:0000313" key="3">
    <source>
        <dbReference type="Proteomes" id="UP000756921"/>
    </source>
</evidence>
<dbReference type="PANTHER" id="PTHR21310">
    <property type="entry name" value="AMINOGLYCOSIDE PHOSPHOTRANSFERASE-RELATED-RELATED"/>
    <property type="match status" value="1"/>
</dbReference>
<dbReference type="OrthoDB" id="3250044at2759"/>
<keyword evidence="3" id="KW-1185">Reference proteome</keyword>
<evidence type="ECO:0000259" key="1">
    <source>
        <dbReference type="Pfam" id="PF01636"/>
    </source>
</evidence>
<dbReference type="InterPro" id="IPR011009">
    <property type="entry name" value="Kinase-like_dom_sf"/>
</dbReference>
<organism evidence="2 3">
    <name type="scientific">Paraphaeosphaeria minitans</name>
    <dbReference type="NCBI Taxonomy" id="565426"/>
    <lineage>
        <taxon>Eukaryota</taxon>
        <taxon>Fungi</taxon>
        <taxon>Dikarya</taxon>
        <taxon>Ascomycota</taxon>
        <taxon>Pezizomycotina</taxon>
        <taxon>Dothideomycetes</taxon>
        <taxon>Pleosporomycetidae</taxon>
        <taxon>Pleosporales</taxon>
        <taxon>Massarineae</taxon>
        <taxon>Didymosphaeriaceae</taxon>
        <taxon>Paraphaeosphaeria</taxon>
    </lineage>
</organism>
<feature type="domain" description="Aminoglycoside phosphotransferase" evidence="1">
    <location>
        <begin position="52"/>
        <end position="225"/>
    </location>
</feature>
<protein>
    <submittedName>
        <fullName evidence="2">C6 zinc finger domain protein</fullName>
    </submittedName>
</protein>
<dbReference type="InterPro" id="IPR002575">
    <property type="entry name" value="Aminoglycoside_PTrfase"/>
</dbReference>
<proteinExistence type="predicted"/>
<dbReference type="Proteomes" id="UP000756921">
    <property type="component" value="Unassembled WGS sequence"/>
</dbReference>
<reference evidence="2" key="1">
    <citation type="journal article" date="2020" name="Mol. Plant Microbe Interact.">
        <title>Genome Sequence of the Biocontrol Agent Coniothyrium minitans strain Conio (IMI 134523).</title>
        <authorList>
            <person name="Patel D."/>
            <person name="Shittu T.A."/>
            <person name="Baroncelli R."/>
            <person name="Muthumeenakshi S."/>
            <person name="Osborne T.H."/>
            <person name="Janganan T.K."/>
            <person name="Sreenivasaprasad S."/>
        </authorList>
    </citation>
    <scope>NUCLEOTIDE SEQUENCE</scope>
    <source>
        <strain evidence="2">Conio</strain>
    </source>
</reference>
<dbReference type="InterPro" id="IPR051678">
    <property type="entry name" value="AGP_Transferase"/>
</dbReference>
<dbReference type="AlphaFoldDB" id="A0A9P6GEU9"/>
<gene>
    <name evidence="2" type="ORF">PMIN01_08126</name>
</gene>
<comment type="caution">
    <text evidence="2">The sequence shown here is derived from an EMBL/GenBank/DDBJ whole genome shotgun (WGS) entry which is preliminary data.</text>
</comment>
<name>A0A9P6GEU9_9PLEO</name>
<sequence length="267" mass="30049">MSSQHLHLPSDSEIVELCRRTLPFAGAPHGNRLVKISENLVVKFGIGVRRQEAANQSYARSHADKAILYVPEVFRYFEATLTGFRMGFIVMEYVLGVNLHTLDAAEIPHLADRTMAAIRHLATIPVPPGQGPGPVGGGAAQGYLWSDYGTGRDLKTIEGIENWMNQRLDIVNYPRISLAQHQQLTLRHMDLVRRNICVLSDSSICFMDWAFAGFFPAIFEIHIFRELLFTDQAWFSQLLNLSPKPDDGDKRILQYLGIPAVVNDRFS</sequence>
<dbReference type="EMBL" id="WJXW01000008">
    <property type="protein sequence ID" value="KAF9733783.1"/>
    <property type="molecule type" value="Genomic_DNA"/>
</dbReference>